<dbReference type="InterPro" id="IPR038883">
    <property type="entry name" value="AN11006-like"/>
</dbReference>
<evidence type="ECO:0000313" key="2">
    <source>
        <dbReference type="EMBL" id="KAF2200253.1"/>
    </source>
</evidence>
<sequence>MARRGTNRVDTDDKDERVEVISASSGAHSTVRGRLKEKLKARVRNRTSSSSSSSERPLLQHTKLEKSTLLSLRNLRKVWFSIFFPWRRNLIRVQDSSILCDAVPASLRRQLGTMVRGNGKPKWNREYLPLMALPRELRDLVYEYALVEDTAYLPRIHTAETRLPRKPEFERRQYTLRLRQRIKDMRGPAKPSKEPILSTMLALSLTSKAVNAEAQEMFFKNVIFETQGLTKRSETMAWEIETYLSRSTFVCIHRSLSASAFDNLRYVNLFCAQTDLATTDQETKMVTESRLTWADKRNMKKHGIVEQEDRLLYRIWKENIHFVLSLPRLRKLVVDLRDCKWHSCSVQASRLIVAGLHAELPSVPNLSACRTAIKLTEHAVMQRLLQEAQQNIQRPKVEVHIVVSHWAAGDVDTELDRAWRWKPRWQQEAVSGEELEALQRERMAFWGYFWTRTTIEEPKLPEGITHGGTGVLMIRGGPAVLFTPWLAQAKWQLDRGRVVEASPKEDPQLFTSTLDAVWKHTHPVARRPQ</sequence>
<reference evidence="2" key="1">
    <citation type="journal article" date="2020" name="Stud. Mycol.">
        <title>101 Dothideomycetes genomes: a test case for predicting lifestyles and emergence of pathogens.</title>
        <authorList>
            <person name="Haridas S."/>
            <person name="Albert R."/>
            <person name="Binder M."/>
            <person name="Bloem J."/>
            <person name="Labutti K."/>
            <person name="Salamov A."/>
            <person name="Andreopoulos B."/>
            <person name="Baker S."/>
            <person name="Barry K."/>
            <person name="Bills G."/>
            <person name="Bluhm B."/>
            <person name="Cannon C."/>
            <person name="Castanera R."/>
            <person name="Culley D."/>
            <person name="Daum C."/>
            <person name="Ezra D."/>
            <person name="Gonzalez J."/>
            <person name="Henrissat B."/>
            <person name="Kuo A."/>
            <person name="Liang C."/>
            <person name="Lipzen A."/>
            <person name="Lutzoni F."/>
            <person name="Magnuson J."/>
            <person name="Mondo S."/>
            <person name="Nolan M."/>
            <person name="Ohm R."/>
            <person name="Pangilinan J."/>
            <person name="Park H.-J."/>
            <person name="Ramirez L."/>
            <person name="Alfaro M."/>
            <person name="Sun H."/>
            <person name="Tritt A."/>
            <person name="Yoshinaga Y."/>
            <person name="Zwiers L.-H."/>
            <person name="Turgeon B."/>
            <person name="Goodwin S."/>
            <person name="Spatafora J."/>
            <person name="Crous P."/>
            <person name="Grigoriev I."/>
        </authorList>
    </citation>
    <scope>NUCLEOTIDE SEQUENCE</scope>
    <source>
        <strain evidence="2">ATCC 74209</strain>
    </source>
</reference>
<feature type="region of interest" description="Disordered" evidence="1">
    <location>
        <begin position="39"/>
        <end position="58"/>
    </location>
</feature>
<proteinExistence type="predicted"/>
<dbReference type="PANTHER" id="PTHR42085:SF1">
    <property type="entry name" value="F-BOX DOMAIN-CONTAINING PROTEIN"/>
    <property type="match status" value="1"/>
</dbReference>
<comment type="caution">
    <text evidence="2">The sequence shown here is derived from an EMBL/GenBank/DDBJ whole genome shotgun (WGS) entry which is preliminary data.</text>
</comment>
<dbReference type="Proteomes" id="UP000799536">
    <property type="component" value="Unassembled WGS sequence"/>
</dbReference>
<name>A0A9P4JIV3_9PLEO</name>
<evidence type="ECO:0000313" key="3">
    <source>
        <dbReference type="Proteomes" id="UP000799536"/>
    </source>
</evidence>
<dbReference type="OrthoDB" id="3814085at2759"/>
<feature type="region of interest" description="Disordered" evidence="1">
    <location>
        <begin position="1"/>
        <end position="32"/>
    </location>
</feature>
<dbReference type="EMBL" id="ML994031">
    <property type="protein sequence ID" value="KAF2200253.1"/>
    <property type="molecule type" value="Genomic_DNA"/>
</dbReference>
<evidence type="ECO:0000256" key="1">
    <source>
        <dbReference type="SAM" id="MobiDB-lite"/>
    </source>
</evidence>
<keyword evidence="3" id="KW-1185">Reference proteome</keyword>
<feature type="compositionally biased region" description="Basic and acidic residues" evidence="1">
    <location>
        <begin position="7"/>
        <end position="19"/>
    </location>
</feature>
<accession>A0A9P4JIV3</accession>
<gene>
    <name evidence="2" type="ORF">GQ43DRAFT_432675</name>
</gene>
<organism evidence="2 3">
    <name type="scientific">Delitschia confertaspora ATCC 74209</name>
    <dbReference type="NCBI Taxonomy" id="1513339"/>
    <lineage>
        <taxon>Eukaryota</taxon>
        <taxon>Fungi</taxon>
        <taxon>Dikarya</taxon>
        <taxon>Ascomycota</taxon>
        <taxon>Pezizomycotina</taxon>
        <taxon>Dothideomycetes</taxon>
        <taxon>Pleosporomycetidae</taxon>
        <taxon>Pleosporales</taxon>
        <taxon>Delitschiaceae</taxon>
        <taxon>Delitschia</taxon>
    </lineage>
</organism>
<dbReference type="PANTHER" id="PTHR42085">
    <property type="entry name" value="F-BOX DOMAIN-CONTAINING PROTEIN"/>
    <property type="match status" value="1"/>
</dbReference>
<protein>
    <submittedName>
        <fullName evidence="2">Uncharacterized protein</fullName>
    </submittedName>
</protein>
<dbReference type="AlphaFoldDB" id="A0A9P4JIV3"/>